<dbReference type="AlphaFoldDB" id="A0A6P8AQF8"/>
<proteinExistence type="predicted"/>
<protein>
    <submittedName>
        <fullName evidence="2">Uncharacterized protein</fullName>
    </submittedName>
</protein>
<keyword evidence="1" id="KW-1185">Reference proteome</keyword>
<reference evidence="2" key="2">
    <citation type="submission" date="2019-10" db="EMBL/GenBank/DDBJ databases">
        <authorList>
            <consortium name="NCBI Genome Project"/>
        </authorList>
    </citation>
    <scope>NUCLEOTIDE SEQUENCE</scope>
    <source>
        <strain evidence="2">NI907</strain>
    </source>
</reference>
<evidence type="ECO:0000313" key="1">
    <source>
        <dbReference type="Proteomes" id="UP000515153"/>
    </source>
</evidence>
<gene>
    <name evidence="2" type="ORF">PgNI_12096</name>
</gene>
<name>A0A6P8AQF8_PYRGI</name>
<accession>A0A6P8AQF8</accession>
<dbReference type="KEGG" id="pgri:PgNI_12096"/>
<dbReference type="GeneID" id="41966956"/>
<organism evidence="1 2">
    <name type="scientific">Pyricularia grisea</name>
    <name type="common">Crabgrass-specific blast fungus</name>
    <name type="synonym">Magnaporthe grisea</name>
    <dbReference type="NCBI Taxonomy" id="148305"/>
    <lineage>
        <taxon>Eukaryota</taxon>
        <taxon>Fungi</taxon>
        <taxon>Dikarya</taxon>
        <taxon>Ascomycota</taxon>
        <taxon>Pezizomycotina</taxon>
        <taxon>Sordariomycetes</taxon>
        <taxon>Sordariomycetidae</taxon>
        <taxon>Magnaporthales</taxon>
        <taxon>Pyriculariaceae</taxon>
        <taxon>Pyricularia</taxon>
    </lineage>
</organism>
<evidence type="ECO:0000313" key="2">
    <source>
        <dbReference type="RefSeq" id="XP_030977129.1"/>
    </source>
</evidence>
<dbReference type="RefSeq" id="XP_030977129.1">
    <property type="nucleotide sequence ID" value="XM_031132051.1"/>
</dbReference>
<dbReference type="Proteomes" id="UP000515153">
    <property type="component" value="Unplaced"/>
</dbReference>
<reference evidence="2" key="3">
    <citation type="submission" date="2025-08" db="UniProtKB">
        <authorList>
            <consortium name="RefSeq"/>
        </authorList>
    </citation>
    <scope>IDENTIFICATION</scope>
    <source>
        <strain evidence="2">NI907</strain>
    </source>
</reference>
<sequence length="77" mass="8809">MDTLGNIYDRKNKKYAKIGAKLGTKQNLNQINYNPFPTIKKNPIFIGEKETGIEQPPPNEKPLRIFSGFISDKNFKP</sequence>
<reference evidence="2" key="1">
    <citation type="journal article" date="2019" name="Mol. Biol. Evol.">
        <title>Blast fungal genomes show frequent chromosomal changes, gene gains and losses, and effector gene turnover.</title>
        <authorList>
            <person name="Gomez Luciano L.B."/>
            <person name="Jason Tsai I."/>
            <person name="Chuma I."/>
            <person name="Tosa Y."/>
            <person name="Chen Y.H."/>
            <person name="Li J.Y."/>
            <person name="Li M.Y."/>
            <person name="Jade Lu M.Y."/>
            <person name="Nakayashiki H."/>
            <person name="Li W.H."/>
        </authorList>
    </citation>
    <scope>NUCLEOTIDE SEQUENCE</scope>
    <source>
        <strain evidence="2">NI907</strain>
    </source>
</reference>